<feature type="transmembrane region" description="Helical" evidence="22">
    <location>
        <begin position="340"/>
        <end position="361"/>
    </location>
</feature>
<keyword evidence="6" id="KW-0808">Transferase</keyword>
<comment type="similarity">
    <text evidence="16">Belongs to the SEDS family. FtsW subfamily.</text>
</comment>
<evidence type="ECO:0000256" key="17">
    <source>
        <dbReference type="ARBA" id="ARBA00041185"/>
    </source>
</evidence>
<dbReference type="AlphaFoldDB" id="A0A2U3K876"/>
<keyword evidence="12" id="KW-0131">Cell cycle</keyword>
<evidence type="ECO:0000256" key="10">
    <source>
        <dbReference type="ARBA" id="ARBA00022989"/>
    </source>
</evidence>
<evidence type="ECO:0000256" key="3">
    <source>
        <dbReference type="ARBA" id="ARBA00022475"/>
    </source>
</evidence>
<feature type="transmembrane region" description="Helical" evidence="22">
    <location>
        <begin position="145"/>
        <end position="161"/>
    </location>
</feature>
<dbReference type="PROSITE" id="PS00428">
    <property type="entry name" value="FTSW_RODA_SPOVE"/>
    <property type="match status" value="1"/>
</dbReference>
<keyword evidence="3" id="KW-1003">Cell membrane</keyword>
<evidence type="ECO:0000256" key="20">
    <source>
        <dbReference type="ARBA" id="ARBA00049902"/>
    </source>
</evidence>
<comment type="subcellular location">
    <subcellularLocation>
        <location evidence="1">Cell membrane</location>
        <topology evidence="1">Multi-pass membrane protein</topology>
    </subcellularLocation>
</comment>
<evidence type="ECO:0000256" key="8">
    <source>
        <dbReference type="ARBA" id="ARBA00022960"/>
    </source>
</evidence>
<dbReference type="OrthoDB" id="9812661at2"/>
<evidence type="ECO:0000256" key="19">
    <source>
        <dbReference type="ARBA" id="ARBA00044770"/>
    </source>
</evidence>
<dbReference type="InterPro" id="IPR001182">
    <property type="entry name" value="FtsW/RodA"/>
</dbReference>
<feature type="transmembrane region" description="Helical" evidence="22">
    <location>
        <begin position="116"/>
        <end position="133"/>
    </location>
</feature>
<evidence type="ECO:0000256" key="18">
    <source>
        <dbReference type="ARBA" id="ARBA00041418"/>
    </source>
</evidence>
<feature type="transmembrane region" description="Helical" evidence="22">
    <location>
        <begin position="167"/>
        <end position="184"/>
    </location>
</feature>
<protein>
    <recommendedName>
        <fullName evidence="17">Probable peptidoglycan glycosyltransferase FtsW</fullName>
        <ecNumber evidence="19">2.4.99.28</ecNumber>
    </recommendedName>
    <alternativeName>
        <fullName evidence="18">Cell division protein FtsW</fullName>
    </alternativeName>
    <alternativeName>
        <fullName evidence="15">Cell wall polymerase</fullName>
    </alternativeName>
    <alternativeName>
        <fullName evidence="14">Peptidoglycan polymerase</fullName>
    </alternativeName>
</protein>
<feature type="transmembrane region" description="Helical" evidence="22">
    <location>
        <begin position="189"/>
        <end position="209"/>
    </location>
</feature>
<evidence type="ECO:0000256" key="22">
    <source>
        <dbReference type="SAM" id="Phobius"/>
    </source>
</evidence>
<dbReference type="NCBIfam" id="TIGR02614">
    <property type="entry name" value="ftsW"/>
    <property type="match status" value="1"/>
</dbReference>
<dbReference type="GO" id="GO:0008360">
    <property type="term" value="P:regulation of cell shape"/>
    <property type="evidence" value="ECO:0007669"/>
    <property type="project" value="UniProtKB-KW"/>
</dbReference>
<feature type="transmembrane region" description="Helical" evidence="22">
    <location>
        <begin position="12"/>
        <end position="31"/>
    </location>
</feature>
<evidence type="ECO:0000256" key="1">
    <source>
        <dbReference type="ARBA" id="ARBA00004651"/>
    </source>
</evidence>
<evidence type="ECO:0000256" key="9">
    <source>
        <dbReference type="ARBA" id="ARBA00022984"/>
    </source>
</evidence>
<evidence type="ECO:0000256" key="16">
    <source>
        <dbReference type="ARBA" id="ARBA00038053"/>
    </source>
</evidence>
<evidence type="ECO:0000256" key="11">
    <source>
        <dbReference type="ARBA" id="ARBA00023136"/>
    </source>
</evidence>
<keyword evidence="7 22" id="KW-0812">Transmembrane</keyword>
<evidence type="ECO:0000256" key="15">
    <source>
        <dbReference type="ARBA" id="ARBA00033270"/>
    </source>
</evidence>
<dbReference type="PANTHER" id="PTHR30474">
    <property type="entry name" value="CELL CYCLE PROTEIN"/>
    <property type="match status" value="1"/>
</dbReference>
<dbReference type="GO" id="GO:0005886">
    <property type="term" value="C:plasma membrane"/>
    <property type="evidence" value="ECO:0007669"/>
    <property type="project" value="UniProtKB-SubCell"/>
</dbReference>
<gene>
    <name evidence="23" type="primary">ftsW</name>
    <name evidence="23" type="ORF">SBF1_1560008</name>
</gene>
<keyword evidence="13" id="KW-0961">Cell wall biogenesis/degradation</keyword>
<comment type="pathway">
    <text evidence="2">Cell wall biogenesis; peptidoglycan biosynthesis.</text>
</comment>
<evidence type="ECO:0000256" key="21">
    <source>
        <dbReference type="ARBA" id="ARBA00049966"/>
    </source>
</evidence>
<comment type="function">
    <text evidence="21">Peptidoglycan polymerase that is essential for cell division.</text>
</comment>
<evidence type="ECO:0000313" key="23">
    <source>
        <dbReference type="EMBL" id="SPF35770.1"/>
    </source>
</evidence>
<dbReference type="GO" id="GO:0071555">
    <property type="term" value="P:cell wall organization"/>
    <property type="evidence" value="ECO:0007669"/>
    <property type="project" value="UniProtKB-KW"/>
</dbReference>
<feature type="transmembrane region" description="Helical" evidence="22">
    <location>
        <begin position="51"/>
        <end position="67"/>
    </location>
</feature>
<dbReference type="GO" id="GO:0008955">
    <property type="term" value="F:peptidoglycan glycosyltransferase activity"/>
    <property type="evidence" value="ECO:0007669"/>
    <property type="project" value="UniProtKB-EC"/>
</dbReference>
<dbReference type="Proteomes" id="UP000238916">
    <property type="component" value="Unassembled WGS sequence"/>
</dbReference>
<evidence type="ECO:0000256" key="12">
    <source>
        <dbReference type="ARBA" id="ARBA00023306"/>
    </source>
</evidence>
<evidence type="ECO:0000256" key="14">
    <source>
        <dbReference type="ARBA" id="ARBA00032370"/>
    </source>
</evidence>
<evidence type="ECO:0000256" key="6">
    <source>
        <dbReference type="ARBA" id="ARBA00022679"/>
    </source>
</evidence>
<keyword evidence="11 22" id="KW-0472">Membrane</keyword>
<dbReference type="GO" id="GO:0051301">
    <property type="term" value="P:cell division"/>
    <property type="evidence" value="ECO:0007669"/>
    <property type="project" value="UniProtKB-KW"/>
</dbReference>
<evidence type="ECO:0000256" key="4">
    <source>
        <dbReference type="ARBA" id="ARBA00022618"/>
    </source>
</evidence>
<evidence type="ECO:0000313" key="24">
    <source>
        <dbReference type="Proteomes" id="UP000238916"/>
    </source>
</evidence>
<comment type="catalytic activity">
    <reaction evidence="20">
        <text>[GlcNAc-(1-&gt;4)-Mur2Ac(oyl-L-Ala-gamma-D-Glu-L-Lys-D-Ala-D-Ala)](n)-di-trans,octa-cis-undecaprenyl diphosphate + beta-D-GlcNAc-(1-&gt;4)-Mur2Ac(oyl-L-Ala-gamma-D-Glu-L-Lys-D-Ala-D-Ala)-di-trans,octa-cis-undecaprenyl diphosphate = [GlcNAc-(1-&gt;4)-Mur2Ac(oyl-L-Ala-gamma-D-Glu-L-Lys-D-Ala-D-Ala)](n+1)-di-trans,octa-cis-undecaprenyl diphosphate + di-trans,octa-cis-undecaprenyl diphosphate + H(+)</text>
        <dbReference type="Rhea" id="RHEA:23708"/>
        <dbReference type="Rhea" id="RHEA-COMP:9602"/>
        <dbReference type="Rhea" id="RHEA-COMP:9603"/>
        <dbReference type="ChEBI" id="CHEBI:15378"/>
        <dbReference type="ChEBI" id="CHEBI:58405"/>
        <dbReference type="ChEBI" id="CHEBI:60033"/>
        <dbReference type="ChEBI" id="CHEBI:78435"/>
        <dbReference type="EC" id="2.4.99.28"/>
    </reaction>
</comment>
<keyword evidence="9" id="KW-0573">Peptidoglycan synthesis</keyword>
<dbReference type="PANTHER" id="PTHR30474:SF2">
    <property type="entry name" value="PEPTIDOGLYCAN GLYCOSYLTRANSFERASE FTSW-RELATED"/>
    <property type="match status" value="1"/>
</dbReference>
<evidence type="ECO:0000256" key="5">
    <source>
        <dbReference type="ARBA" id="ARBA00022676"/>
    </source>
</evidence>
<proteinExistence type="inferred from homology"/>
<evidence type="ECO:0000256" key="2">
    <source>
        <dbReference type="ARBA" id="ARBA00004752"/>
    </source>
</evidence>
<keyword evidence="5" id="KW-0328">Glycosyltransferase</keyword>
<dbReference type="Pfam" id="PF01098">
    <property type="entry name" value="FTSW_RODA_SPOVE"/>
    <property type="match status" value="1"/>
</dbReference>
<accession>A0A2U3K876</accession>
<feature type="transmembrane region" description="Helical" evidence="22">
    <location>
        <begin position="274"/>
        <end position="294"/>
    </location>
</feature>
<keyword evidence="10 22" id="KW-1133">Transmembrane helix</keyword>
<dbReference type="GO" id="GO:0009252">
    <property type="term" value="P:peptidoglycan biosynthetic process"/>
    <property type="evidence" value="ECO:0007669"/>
    <property type="project" value="UniProtKB-KW"/>
</dbReference>
<evidence type="ECO:0000256" key="7">
    <source>
        <dbReference type="ARBA" id="ARBA00022692"/>
    </source>
</evidence>
<keyword evidence="8" id="KW-0133">Cell shape</keyword>
<dbReference type="GO" id="GO:0015648">
    <property type="term" value="F:lipid-linked peptidoglycan transporter activity"/>
    <property type="evidence" value="ECO:0007669"/>
    <property type="project" value="TreeGrafter"/>
</dbReference>
<evidence type="ECO:0000256" key="13">
    <source>
        <dbReference type="ARBA" id="ARBA00023316"/>
    </source>
</evidence>
<name>A0A2U3K876_9FIRM</name>
<organism evidence="23 24">
    <name type="scientific">Candidatus Desulfosporosinus infrequens</name>
    <dbReference type="NCBI Taxonomy" id="2043169"/>
    <lineage>
        <taxon>Bacteria</taxon>
        <taxon>Bacillati</taxon>
        <taxon>Bacillota</taxon>
        <taxon>Clostridia</taxon>
        <taxon>Eubacteriales</taxon>
        <taxon>Desulfitobacteriaceae</taxon>
        <taxon>Desulfosporosinus</taxon>
    </lineage>
</organism>
<dbReference type="InterPro" id="IPR018365">
    <property type="entry name" value="Cell_cycle_FtsW-rel_CS"/>
</dbReference>
<dbReference type="EMBL" id="OMOF01000064">
    <property type="protein sequence ID" value="SPF35770.1"/>
    <property type="molecule type" value="Genomic_DNA"/>
</dbReference>
<dbReference type="GO" id="GO:0032153">
    <property type="term" value="C:cell division site"/>
    <property type="evidence" value="ECO:0007669"/>
    <property type="project" value="TreeGrafter"/>
</dbReference>
<feature type="transmembrane region" description="Helical" evidence="22">
    <location>
        <begin position="306"/>
        <end position="328"/>
    </location>
</feature>
<dbReference type="InterPro" id="IPR013437">
    <property type="entry name" value="FtsW"/>
</dbReference>
<dbReference type="EC" id="2.4.99.28" evidence="19"/>
<feature type="transmembrane region" description="Helical" evidence="22">
    <location>
        <begin position="79"/>
        <end position="96"/>
    </location>
</feature>
<reference evidence="24" key="1">
    <citation type="submission" date="2018-02" db="EMBL/GenBank/DDBJ databases">
        <authorList>
            <person name="Hausmann B."/>
        </authorList>
    </citation>
    <scope>NUCLEOTIDE SEQUENCE [LARGE SCALE GENOMIC DNA]</scope>
    <source>
        <strain evidence="24">Peat soil MAG SbF1</strain>
    </source>
</reference>
<keyword evidence="4 23" id="KW-0132">Cell division</keyword>
<sequence length="366" mass="39702">MRRHRLHRPDLVLLGAIVALLGIGFIMVYSSSAVRGYIQFDDPYHFLKMEIVWVIMGLVAMIVSMWVDLRLLRRFAMPALYLAIALLVAVKIPGIGRRVNGADRWIGLGPLSIQPSEVIKLSMVLVMAHVLALDPHKIQSFRKGVLPILGLMGLIAGLIMLQPDLGTTLVIAATTFFMLIAAGARARHILALAGTGLGLVVAAIAAAPYRMRRIFAFMDPWADPLGNGYQTIQALLALGPGGLFGLGLGQSRQKFLYLPENHTDFIFAMIGEELGFIGASLVVLLFFLFAWRGFRVAMRAPDEFTGFLAVGLTAMVSIQAMINMGVVSGVLPVTGITLPFISYGGTSLVFTMLGVGVLLNISREVR</sequence>